<comment type="similarity">
    <text evidence="1">Belongs to the glycosyltransferase 2 family. WaaE/KdtX subfamily.</text>
</comment>
<dbReference type="PANTHER" id="PTHR43630:SF2">
    <property type="entry name" value="GLYCOSYLTRANSFERASE"/>
    <property type="match status" value="1"/>
</dbReference>
<dbReference type="InterPro" id="IPR029044">
    <property type="entry name" value="Nucleotide-diphossugar_trans"/>
</dbReference>
<dbReference type="EMBL" id="AP027370">
    <property type="protein sequence ID" value="BDY13442.1"/>
    <property type="molecule type" value="Genomic_DNA"/>
</dbReference>
<dbReference type="Gene3D" id="3.90.550.10">
    <property type="entry name" value="Spore Coat Polysaccharide Biosynthesis Protein SpsA, Chain A"/>
    <property type="match status" value="1"/>
</dbReference>
<accession>A0ABM8FNJ6</accession>
<feature type="domain" description="Glycosyltransferase 2-like" evidence="2">
    <location>
        <begin position="7"/>
        <end position="92"/>
    </location>
</feature>
<dbReference type="Pfam" id="PF00535">
    <property type="entry name" value="Glycos_transf_2"/>
    <property type="match status" value="1"/>
</dbReference>
<dbReference type="PANTHER" id="PTHR43630">
    <property type="entry name" value="POLY-BETA-1,6-N-ACETYL-D-GLUCOSAMINE SYNTHASE"/>
    <property type="match status" value="1"/>
</dbReference>
<keyword evidence="4" id="KW-1185">Reference proteome</keyword>
<evidence type="ECO:0000259" key="2">
    <source>
        <dbReference type="Pfam" id="PF00535"/>
    </source>
</evidence>
<dbReference type="Proteomes" id="UP001321445">
    <property type="component" value="Chromosome"/>
</dbReference>
<proteinExistence type="inferred from homology"/>
<name>A0ABM8FNJ6_9BACT</name>
<gene>
    <name evidence="3" type="ORF">HCR_17540</name>
</gene>
<dbReference type="InterPro" id="IPR001173">
    <property type="entry name" value="Glyco_trans_2-like"/>
</dbReference>
<dbReference type="RefSeq" id="WP_286336394.1">
    <property type="nucleotide sequence ID" value="NZ_AP027370.1"/>
</dbReference>
<sequence length="253" mass="29383">MKKISGLVITYNEEKNIEACLASMFQVCDDIVVVDSYSEDGTIELAEKMGALVIRQAFLGDGPQRSIGLPHCKHKWVLNLDADERLDKDMVNAIRQIDFENTPYEAFEFKRKNFLNGRWIRYAGWYPDYVRRLFDKTKTDFKPVKVHSKIESENYDRLDAHIVHYTYDSIEEMMSKLNSYSSWSAQELYKHGKSASPFSPFFHGLFSFVKFYVFKLGFLEGLDGMTICIAKSTASYLKYAKLIELHRKAIKTK</sequence>
<dbReference type="SUPFAM" id="SSF53448">
    <property type="entry name" value="Nucleotide-diphospho-sugar transferases"/>
    <property type="match status" value="1"/>
</dbReference>
<evidence type="ECO:0000313" key="3">
    <source>
        <dbReference type="EMBL" id="BDY13442.1"/>
    </source>
</evidence>
<reference evidence="3 4" key="1">
    <citation type="submission" date="2023-03" db="EMBL/GenBank/DDBJ databases">
        <title>Description of Hydrogenimonas sp. ISO32.</title>
        <authorList>
            <person name="Mino S."/>
            <person name="Fukazawa S."/>
            <person name="Sawabe T."/>
        </authorList>
    </citation>
    <scope>NUCLEOTIDE SEQUENCE [LARGE SCALE GENOMIC DNA]</scope>
    <source>
        <strain evidence="3 4">ISO32</strain>
    </source>
</reference>
<dbReference type="CDD" id="cd02511">
    <property type="entry name" value="Beta4Glucosyltransferase"/>
    <property type="match status" value="1"/>
</dbReference>
<organism evidence="3 4">
    <name type="scientific">Hydrogenimonas cancrithermarum</name>
    <dbReference type="NCBI Taxonomy" id="2993563"/>
    <lineage>
        <taxon>Bacteria</taxon>
        <taxon>Pseudomonadati</taxon>
        <taxon>Campylobacterota</taxon>
        <taxon>Epsilonproteobacteria</taxon>
        <taxon>Campylobacterales</taxon>
        <taxon>Hydrogenimonadaceae</taxon>
        <taxon>Hydrogenimonas</taxon>
    </lineage>
</organism>
<evidence type="ECO:0000313" key="4">
    <source>
        <dbReference type="Proteomes" id="UP001321445"/>
    </source>
</evidence>
<evidence type="ECO:0000256" key="1">
    <source>
        <dbReference type="ARBA" id="ARBA00038494"/>
    </source>
</evidence>
<protein>
    <submittedName>
        <fullName evidence="3">Alpha-L-glycero-D-manno-heptose beta-1,4-glucosyltransferase</fullName>
    </submittedName>
</protein>